<evidence type="ECO:0000313" key="2">
    <source>
        <dbReference type="Proteomes" id="UP000483820"/>
    </source>
</evidence>
<sequence>MMTSQTLLFAFLAALLVVSLLIVFILLEEYGFCSGTGRHTRLHGTEDSSTKREENPVVEIEMTEFNRISEDDIEQ</sequence>
<accession>A0A6A5FZA3</accession>
<evidence type="ECO:0000313" key="1">
    <source>
        <dbReference type="EMBL" id="KAF1747785.1"/>
    </source>
</evidence>
<dbReference type="EMBL" id="WUAV01000006">
    <property type="protein sequence ID" value="KAF1747785.1"/>
    <property type="molecule type" value="Genomic_DNA"/>
</dbReference>
<dbReference type="KEGG" id="crq:GCK72_024251"/>
<reference evidence="1 2" key="1">
    <citation type="submission" date="2019-12" db="EMBL/GenBank/DDBJ databases">
        <title>Chromosome-level assembly of the Caenorhabditis remanei genome.</title>
        <authorList>
            <person name="Teterina A.A."/>
            <person name="Willis J.H."/>
            <person name="Phillips P.C."/>
        </authorList>
    </citation>
    <scope>NUCLEOTIDE SEQUENCE [LARGE SCALE GENOMIC DNA]</scope>
    <source>
        <strain evidence="1 2">PX506</strain>
        <tissue evidence="1">Whole organism</tissue>
    </source>
</reference>
<dbReference type="RefSeq" id="XP_003118402.2">
    <property type="nucleotide sequence ID" value="XM_003118354.2"/>
</dbReference>
<comment type="caution">
    <text evidence="1">The sequence shown here is derived from an EMBL/GenBank/DDBJ whole genome shotgun (WGS) entry which is preliminary data.</text>
</comment>
<gene>
    <name evidence="1" type="ORF">GCK72_024251</name>
</gene>
<dbReference type="AlphaFoldDB" id="A0A6A5FZA3"/>
<protein>
    <submittedName>
        <fullName evidence="1">Uncharacterized protein</fullName>
    </submittedName>
</protein>
<name>A0A6A5FZA3_CAERE</name>
<organism evidence="1 2">
    <name type="scientific">Caenorhabditis remanei</name>
    <name type="common">Caenorhabditis vulgaris</name>
    <dbReference type="NCBI Taxonomy" id="31234"/>
    <lineage>
        <taxon>Eukaryota</taxon>
        <taxon>Metazoa</taxon>
        <taxon>Ecdysozoa</taxon>
        <taxon>Nematoda</taxon>
        <taxon>Chromadorea</taxon>
        <taxon>Rhabditida</taxon>
        <taxon>Rhabditina</taxon>
        <taxon>Rhabditomorpha</taxon>
        <taxon>Rhabditoidea</taxon>
        <taxon>Rhabditidae</taxon>
        <taxon>Peloderinae</taxon>
        <taxon>Caenorhabditis</taxon>
    </lineage>
</organism>
<dbReference type="CTD" id="9822344"/>
<dbReference type="Proteomes" id="UP000483820">
    <property type="component" value="Chromosome X"/>
</dbReference>
<proteinExistence type="predicted"/>
<dbReference type="GeneID" id="9822344"/>